<feature type="compositionally biased region" description="Basic and acidic residues" evidence="2">
    <location>
        <begin position="340"/>
        <end position="354"/>
    </location>
</feature>
<evidence type="ECO:0000313" key="4">
    <source>
        <dbReference type="EMBL" id="KAB7628916.1"/>
    </source>
</evidence>
<comment type="caution">
    <text evidence="4">The sequence shown here is derived from an EMBL/GenBank/DDBJ whole genome shotgun (WGS) entry which is preliminary data.</text>
</comment>
<keyword evidence="3" id="KW-0472">Membrane</keyword>
<protein>
    <submittedName>
        <fullName evidence="4">Uncharacterized protein</fullName>
    </submittedName>
</protein>
<evidence type="ECO:0000313" key="5">
    <source>
        <dbReference type="Proteomes" id="UP000449004"/>
    </source>
</evidence>
<dbReference type="AlphaFoldDB" id="A0A7V7YDR3"/>
<dbReference type="RefSeq" id="WP_152154012.1">
    <property type="nucleotide sequence ID" value="NZ_WELC01000023.1"/>
</dbReference>
<dbReference type="Proteomes" id="UP000449004">
    <property type="component" value="Unassembled WGS sequence"/>
</dbReference>
<gene>
    <name evidence="4" type="ORF">F9K92_15845</name>
</gene>
<keyword evidence="3" id="KW-0812">Transmembrane</keyword>
<reference evidence="4 5" key="1">
    <citation type="submission" date="2019-10" db="EMBL/GenBank/DDBJ databases">
        <title>Halotolerant bacteria associated to Saharan-endemic halophytes Stipa tenacissima L. and Atriplex halimus L mitigate salt stress and promote growth of tomato plants.</title>
        <authorList>
            <person name="Dif G."/>
        </authorList>
    </citation>
    <scope>NUCLEOTIDE SEQUENCE [LARGE SCALE GENOMIC DNA]</scope>
    <source>
        <strain evidence="4 5">IS26</strain>
    </source>
</reference>
<feature type="region of interest" description="Disordered" evidence="2">
    <location>
        <begin position="302"/>
        <end position="360"/>
    </location>
</feature>
<keyword evidence="3" id="KW-1133">Transmembrane helix</keyword>
<feature type="coiled-coil region" evidence="1">
    <location>
        <begin position="154"/>
        <end position="181"/>
    </location>
</feature>
<accession>A0A7V7YDR3</accession>
<evidence type="ECO:0000256" key="3">
    <source>
        <dbReference type="SAM" id="Phobius"/>
    </source>
</evidence>
<proteinExistence type="predicted"/>
<keyword evidence="1" id="KW-0175">Coiled coil</keyword>
<evidence type="ECO:0000256" key="2">
    <source>
        <dbReference type="SAM" id="MobiDB-lite"/>
    </source>
</evidence>
<dbReference type="EMBL" id="WELC01000023">
    <property type="protein sequence ID" value="KAB7628916.1"/>
    <property type="molecule type" value="Genomic_DNA"/>
</dbReference>
<organism evidence="4 5">
    <name type="scientific">Stenotrophomonas rhizophila</name>
    <dbReference type="NCBI Taxonomy" id="216778"/>
    <lineage>
        <taxon>Bacteria</taxon>
        <taxon>Pseudomonadati</taxon>
        <taxon>Pseudomonadota</taxon>
        <taxon>Gammaproteobacteria</taxon>
        <taxon>Lysobacterales</taxon>
        <taxon>Lysobacteraceae</taxon>
        <taxon>Stenotrophomonas</taxon>
    </lineage>
</organism>
<name>A0A7V7YDR3_9GAMM</name>
<feature type="compositionally biased region" description="Basic and acidic residues" evidence="2">
    <location>
        <begin position="30"/>
        <end position="47"/>
    </location>
</feature>
<feature type="region of interest" description="Disordered" evidence="2">
    <location>
        <begin position="20"/>
        <end position="48"/>
    </location>
</feature>
<evidence type="ECO:0000256" key="1">
    <source>
        <dbReference type="SAM" id="Coils"/>
    </source>
</evidence>
<feature type="transmembrane region" description="Helical" evidence="3">
    <location>
        <begin position="211"/>
        <end position="230"/>
    </location>
</feature>
<sequence>MDDKEKEKLKRRVEAIQAQRKVQPINSRIEVNDPRKRPHGPERKSDSVELTAQAIQKGAGLVRSGALKAGSGLLSGIKKGVKAVQDRNESKAAAADVEAPRADITEDAIPVAEPSTGPLLEQTSAHVSLQCASNVMTQQERPDDDALSQDPSAEELELRRIAELEKEEEQLSEEVAVQEKKIAINKMVIDRDIAKLKKSAKEQKVRSGRTHYIYVCTALLVVCAGSFYGWKHFNISKSDAASPIAPSPIAAPADPQHQIAEAISDALGETETPVVEATVEVAEPAQQKETTPSVLAVDQLVKPEVADQPPEKANIAAPKIAGRKERPAKKATATPGPAHPENKWQEKASDDLDRWSNSIK</sequence>